<evidence type="ECO:0000256" key="5">
    <source>
        <dbReference type="ARBA" id="ARBA00024484"/>
    </source>
</evidence>
<evidence type="ECO:0000256" key="2">
    <source>
        <dbReference type="ARBA" id="ARBA00022598"/>
    </source>
</evidence>
<keyword evidence="9" id="KW-1185">Reference proteome</keyword>
<evidence type="ECO:0000256" key="4">
    <source>
        <dbReference type="ARBA" id="ARBA00023098"/>
    </source>
</evidence>
<keyword evidence="3" id="KW-0276">Fatty acid metabolism</keyword>
<dbReference type="EMBL" id="CP070228">
    <property type="protein sequence ID" value="QRV02667.1"/>
    <property type="molecule type" value="Genomic_DNA"/>
</dbReference>
<dbReference type="Pfam" id="PF23562">
    <property type="entry name" value="AMP-binding_C_3"/>
    <property type="match status" value="1"/>
</dbReference>
<keyword evidence="4" id="KW-0443">Lipid metabolism</keyword>
<dbReference type="Gene3D" id="3.40.50.12780">
    <property type="entry name" value="N-terminal domain of ligase-like"/>
    <property type="match status" value="1"/>
</dbReference>
<dbReference type="PROSITE" id="PS00455">
    <property type="entry name" value="AMP_BINDING"/>
    <property type="match status" value="1"/>
</dbReference>
<dbReference type="InterPro" id="IPR020845">
    <property type="entry name" value="AMP-binding_CS"/>
</dbReference>
<dbReference type="GO" id="GO:0016874">
    <property type="term" value="F:ligase activity"/>
    <property type="evidence" value="ECO:0007669"/>
    <property type="project" value="UniProtKB-KW"/>
</dbReference>
<evidence type="ECO:0000313" key="8">
    <source>
        <dbReference type="EMBL" id="QRV02667.1"/>
    </source>
</evidence>
<feature type="domain" description="AMP-dependent synthetase/ligase" evidence="7">
    <location>
        <begin position="44"/>
        <end position="435"/>
    </location>
</feature>
<reference evidence="8 9" key="1">
    <citation type="submission" date="2021-02" db="EMBL/GenBank/DDBJ databases">
        <title>Complete Genome Sequence of Arcanobacterium phocisimile strain DSM 26142T from a harbour seal.</title>
        <authorList>
            <person name="Borowiak M."/>
            <person name="Alssahen M."/>
            <person name="Malorny B."/>
            <person name="Laemmler C."/>
            <person name="Siebert U."/>
            <person name="Ploetz M."/>
            <person name="Abdulmawjood A."/>
        </authorList>
    </citation>
    <scope>NUCLEOTIDE SEQUENCE [LARGE SCALE GENOMIC DNA]</scope>
    <source>
        <strain evidence="8 9">DSM 26142</strain>
    </source>
</reference>
<dbReference type="PANTHER" id="PTHR43272">
    <property type="entry name" value="LONG-CHAIN-FATTY-ACID--COA LIGASE"/>
    <property type="match status" value="1"/>
</dbReference>
<gene>
    <name evidence="8" type="ORF">JTE88_02715</name>
</gene>
<name>A0ABX7IIL2_9ACTO</name>
<accession>A0ABX7IIL2</accession>
<sequence length="608" mass="67207">MSKYIEDEGVAFIPGLVKIEDTMTVPATIRRYGEERSKHVVIERKSNLGNTWVPVTWRQLIDEVRELARGFIGMGVQPGDHIAIMAHTSYEWTLFDFAIQFAGAHAIPIYETSSTAQAEWIINDANIKFAIVENQGMYNVVAPILKKYEHFENIFVISDNAQSKIAANGTMEDDHIIDERIDALRADDLWTIIYTSGTTGRPKGAELTHRNILHVALNGPADEGLINVISYKGSRTLLFLPQAHVFARFINLVAMIGNATVGYCDTKNLVADMQSFKPTFILAVPRIFEKIYNSADAKAGKGVKLRMFRTFAKVAINYSRALATEEGLSAKLTAQHRLGDKLVYSKLREITGGKLRFAISGGAPLGERLGSFFRGIGLTVLEGYGLTETSAPTTVNRSNNIHVGSVGPTYPGCYVKLDEDGEILVKGDHVFRGYHNNPEATKAAFTDDGWFRTGDIGKLDDDDFLWITGRKKELIVTAGGKNVAPASLEDRLRSHPIISQVVVVGDQKPFVGALVTLDAEALPQWLINHGFPPMTVAEAIKDPQVLAAIDRAVKRVNERVSRAESIRKFAVLPTDFTVENGYLTPSLKVRRNVVLEGFADKVREIYGE</sequence>
<protein>
    <recommendedName>
        <fullName evidence="6">Acyl-CoA synthetase</fullName>
    </recommendedName>
</protein>
<dbReference type="InterPro" id="IPR042099">
    <property type="entry name" value="ANL_N_sf"/>
</dbReference>
<dbReference type="SUPFAM" id="SSF56801">
    <property type="entry name" value="Acetyl-CoA synthetase-like"/>
    <property type="match status" value="1"/>
</dbReference>
<organism evidence="8 9">
    <name type="scientific">Arcanobacterium phocisimile</name>
    <dbReference type="NCBI Taxonomy" id="1302235"/>
    <lineage>
        <taxon>Bacteria</taxon>
        <taxon>Bacillati</taxon>
        <taxon>Actinomycetota</taxon>
        <taxon>Actinomycetes</taxon>
        <taxon>Actinomycetales</taxon>
        <taxon>Actinomycetaceae</taxon>
        <taxon>Arcanobacterium</taxon>
    </lineage>
</organism>
<evidence type="ECO:0000256" key="6">
    <source>
        <dbReference type="ARBA" id="ARBA00032875"/>
    </source>
</evidence>
<dbReference type="PANTHER" id="PTHR43272:SF32">
    <property type="entry name" value="AMP-DEPENDENT SYNTHETASE_LIGASE DOMAIN-CONTAINING PROTEIN"/>
    <property type="match status" value="1"/>
</dbReference>
<comment type="similarity">
    <text evidence="1">Belongs to the ATP-dependent AMP-binding enzyme family.</text>
</comment>
<dbReference type="CDD" id="cd05907">
    <property type="entry name" value="VL_LC_FACS_like"/>
    <property type="match status" value="1"/>
</dbReference>
<proteinExistence type="inferred from homology"/>
<dbReference type="InterPro" id="IPR000873">
    <property type="entry name" value="AMP-dep_synth/lig_dom"/>
</dbReference>
<evidence type="ECO:0000256" key="1">
    <source>
        <dbReference type="ARBA" id="ARBA00006432"/>
    </source>
</evidence>
<dbReference type="InterPro" id="IPR045851">
    <property type="entry name" value="AMP-bd_C_sf"/>
</dbReference>
<dbReference type="Gene3D" id="3.30.300.30">
    <property type="match status" value="1"/>
</dbReference>
<evidence type="ECO:0000259" key="7">
    <source>
        <dbReference type="Pfam" id="PF00501"/>
    </source>
</evidence>
<evidence type="ECO:0000256" key="3">
    <source>
        <dbReference type="ARBA" id="ARBA00022832"/>
    </source>
</evidence>
<comment type="catalytic activity">
    <reaction evidence="5">
        <text>a long-chain fatty acid + ATP + CoA = a long-chain fatty acyl-CoA + AMP + diphosphate</text>
        <dbReference type="Rhea" id="RHEA:15421"/>
        <dbReference type="ChEBI" id="CHEBI:30616"/>
        <dbReference type="ChEBI" id="CHEBI:33019"/>
        <dbReference type="ChEBI" id="CHEBI:57287"/>
        <dbReference type="ChEBI" id="CHEBI:57560"/>
        <dbReference type="ChEBI" id="CHEBI:83139"/>
        <dbReference type="ChEBI" id="CHEBI:456215"/>
        <dbReference type="EC" id="6.2.1.3"/>
    </reaction>
    <physiologicalReaction direction="left-to-right" evidence="5">
        <dbReference type="Rhea" id="RHEA:15422"/>
    </physiologicalReaction>
</comment>
<dbReference type="RefSeq" id="WP_204425217.1">
    <property type="nucleotide sequence ID" value="NZ_CP070228.1"/>
</dbReference>
<dbReference type="Pfam" id="PF00501">
    <property type="entry name" value="AMP-binding"/>
    <property type="match status" value="1"/>
</dbReference>
<keyword evidence="2 8" id="KW-0436">Ligase</keyword>
<evidence type="ECO:0000313" key="9">
    <source>
        <dbReference type="Proteomes" id="UP000602653"/>
    </source>
</evidence>
<dbReference type="Proteomes" id="UP000602653">
    <property type="component" value="Chromosome"/>
</dbReference>